<name>A0A8T3C7P3_DENNO</name>
<evidence type="ECO:0000313" key="1">
    <source>
        <dbReference type="EMBL" id="KAI0527046.1"/>
    </source>
</evidence>
<proteinExistence type="predicted"/>
<gene>
    <name evidence="1" type="ORF">KFK09_002642</name>
</gene>
<keyword evidence="2" id="KW-1185">Reference proteome</keyword>
<dbReference type="EMBL" id="JAGYWB010000003">
    <property type="protein sequence ID" value="KAI0527046.1"/>
    <property type="molecule type" value="Genomic_DNA"/>
</dbReference>
<comment type="caution">
    <text evidence="1">The sequence shown here is derived from an EMBL/GenBank/DDBJ whole genome shotgun (WGS) entry which is preliminary data.</text>
</comment>
<protein>
    <submittedName>
        <fullName evidence="1">Uncharacterized protein</fullName>
    </submittedName>
</protein>
<evidence type="ECO:0000313" key="2">
    <source>
        <dbReference type="Proteomes" id="UP000829196"/>
    </source>
</evidence>
<accession>A0A8T3C7P3</accession>
<sequence length="54" mass="6323">MFFSNASYLIRKVCTTALKHEVLLVIESFNKFWKASSPKYCSEMLLCHPEHMNV</sequence>
<reference evidence="1" key="1">
    <citation type="journal article" date="2022" name="Front. Genet.">
        <title>Chromosome-Scale Assembly of the Dendrobium nobile Genome Provides Insights Into the Molecular Mechanism of the Biosynthesis of the Medicinal Active Ingredient of Dendrobium.</title>
        <authorList>
            <person name="Xu Q."/>
            <person name="Niu S.-C."/>
            <person name="Li K.-L."/>
            <person name="Zheng P.-J."/>
            <person name="Zhang X.-J."/>
            <person name="Jia Y."/>
            <person name="Liu Y."/>
            <person name="Niu Y.-X."/>
            <person name="Yu L.-H."/>
            <person name="Chen D.-F."/>
            <person name="Zhang G.-Q."/>
        </authorList>
    </citation>
    <scope>NUCLEOTIDE SEQUENCE</scope>
    <source>
        <tissue evidence="1">Leaf</tissue>
    </source>
</reference>
<dbReference type="Proteomes" id="UP000829196">
    <property type="component" value="Unassembled WGS sequence"/>
</dbReference>
<dbReference type="AlphaFoldDB" id="A0A8T3C7P3"/>
<organism evidence="1 2">
    <name type="scientific">Dendrobium nobile</name>
    <name type="common">Orchid</name>
    <dbReference type="NCBI Taxonomy" id="94219"/>
    <lineage>
        <taxon>Eukaryota</taxon>
        <taxon>Viridiplantae</taxon>
        <taxon>Streptophyta</taxon>
        <taxon>Embryophyta</taxon>
        <taxon>Tracheophyta</taxon>
        <taxon>Spermatophyta</taxon>
        <taxon>Magnoliopsida</taxon>
        <taxon>Liliopsida</taxon>
        <taxon>Asparagales</taxon>
        <taxon>Orchidaceae</taxon>
        <taxon>Epidendroideae</taxon>
        <taxon>Malaxideae</taxon>
        <taxon>Dendrobiinae</taxon>
        <taxon>Dendrobium</taxon>
    </lineage>
</organism>